<protein>
    <submittedName>
        <fullName evidence="1">Uncharacterized protein</fullName>
    </submittedName>
</protein>
<dbReference type="STRING" id="530584.SAMN05421630_115128"/>
<gene>
    <name evidence="1" type="ORF">SAMN05421630_115128</name>
</gene>
<organism evidence="1 2">
    <name type="scientific">Prauserella marina</name>
    <dbReference type="NCBI Taxonomy" id="530584"/>
    <lineage>
        <taxon>Bacteria</taxon>
        <taxon>Bacillati</taxon>
        <taxon>Actinomycetota</taxon>
        <taxon>Actinomycetes</taxon>
        <taxon>Pseudonocardiales</taxon>
        <taxon>Pseudonocardiaceae</taxon>
        <taxon>Prauserella</taxon>
    </lineage>
</organism>
<keyword evidence="2" id="KW-1185">Reference proteome</keyword>
<dbReference type="RefSeq" id="WP_091810696.1">
    <property type="nucleotide sequence ID" value="NZ_CP016354.1"/>
</dbReference>
<reference evidence="1 2" key="1">
    <citation type="submission" date="2016-10" db="EMBL/GenBank/DDBJ databases">
        <authorList>
            <person name="de Groot N.N."/>
        </authorList>
    </citation>
    <scope>NUCLEOTIDE SEQUENCE [LARGE SCALE GENOMIC DNA]</scope>
    <source>
        <strain evidence="1 2">CGMCC 4.5506</strain>
    </source>
</reference>
<evidence type="ECO:0000313" key="1">
    <source>
        <dbReference type="EMBL" id="SDD97704.1"/>
    </source>
</evidence>
<evidence type="ECO:0000313" key="2">
    <source>
        <dbReference type="Proteomes" id="UP000199494"/>
    </source>
</evidence>
<proteinExistence type="predicted"/>
<name>A0A222W1W7_9PSEU</name>
<dbReference type="AlphaFoldDB" id="A0A222W1W7"/>
<accession>A0A222W1W7</accession>
<sequence length="63" mass="6828">MTTPTMPDEVFQPPSLPANEVLLLLALAEFDAMAAGHHGEQTGIALVRNRVQERAGFPSVEVR</sequence>
<dbReference type="KEGG" id="pmad:BAY61_32130"/>
<dbReference type="Proteomes" id="UP000199494">
    <property type="component" value="Unassembled WGS sequence"/>
</dbReference>
<dbReference type="EMBL" id="FMZE01000015">
    <property type="protein sequence ID" value="SDD97704.1"/>
    <property type="molecule type" value="Genomic_DNA"/>
</dbReference>